<dbReference type="OrthoDB" id="4915037at2"/>
<organism evidence="1 2">
    <name type="scientific">Glaciihabitans tibetensis</name>
    <dbReference type="NCBI Taxonomy" id="1266600"/>
    <lineage>
        <taxon>Bacteria</taxon>
        <taxon>Bacillati</taxon>
        <taxon>Actinomycetota</taxon>
        <taxon>Actinomycetes</taxon>
        <taxon>Micrococcales</taxon>
        <taxon>Microbacteriaceae</taxon>
        <taxon>Glaciihabitans</taxon>
    </lineage>
</organism>
<dbReference type="RefSeq" id="WP_106211908.1">
    <property type="nucleotide sequence ID" value="NZ_PVTL01000004.1"/>
</dbReference>
<proteinExistence type="predicted"/>
<evidence type="ECO:0000313" key="2">
    <source>
        <dbReference type="Proteomes" id="UP000237983"/>
    </source>
</evidence>
<dbReference type="Proteomes" id="UP000237983">
    <property type="component" value="Unassembled WGS sequence"/>
</dbReference>
<name>A0A2T0VE87_9MICO</name>
<keyword evidence="2" id="KW-1185">Reference proteome</keyword>
<dbReference type="AlphaFoldDB" id="A0A2T0VE87"/>
<accession>A0A2T0VE87</accession>
<protein>
    <submittedName>
        <fullName evidence="1">Uncharacterized protein</fullName>
    </submittedName>
</protein>
<comment type="caution">
    <text evidence="1">The sequence shown here is derived from an EMBL/GenBank/DDBJ whole genome shotgun (WGS) entry which is preliminary data.</text>
</comment>
<dbReference type="EMBL" id="PVTL01000004">
    <property type="protein sequence ID" value="PRY68442.1"/>
    <property type="molecule type" value="Genomic_DNA"/>
</dbReference>
<gene>
    <name evidence="1" type="ORF">B0I08_104144</name>
</gene>
<reference evidence="1 2" key="1">
    <citation type="submission" date="2018-03" db="EMBL/GenBank/DDBJ databases">
        <title>Genomic Encyclopedia of Type Strains, Phase III (KMG-III): the genomes of soil and plant-associated and newly described type strains.</title>
        <authorList>
            <person name="Whitman W."/>
        </authorList>
    </citation>
    <scope>NUCLEOTIDE SEQUENCE [LARGE SCALE GENOMIC DNA]</scope>
    <source>
        <strain evidence="1 2">CGMCC 1.12484</strain>
    </source>
</reference>
<sequence length="222" mass="24468">MHISDDDPMDMAAPPTLAEVAANFLVPVMSFAAQRSLEELGAGATGHSMNGGPMHLDSVSVSYTLWRNPDDRSDPVNLAELSEADRAALEMPPVRPLPDWMIRLTERMRFPSLWEAVMTTRHASAELTLVEHVNHILTNVFREERVVDGLFGDLDSPVDERHIERVSVVVDGREVAGMRIDTDPHVYAVGADLGDRVLTVVVAREHLPYITLAFVTGAPPRS</sequence>
<evidence type="ECO:0000313" key="1">
    <source>
        <dbReference type="EMBL" id="PRY68442.1"/>
    </source>
</evidence>